<dbReference type="EMBL" id="BARW01021779">
    <property type="protein sequence ID" value="GAI91900.1"/>
    <property type="molecule type" value="Genomic_DNA"/>
</dbReference>
<organism evidence="1">
    <name type="scientific">marine sediment metagenome</name>
    <dbReference type="NCBI Taxonomy" id="412755"/>
    <lineage>
        <taxon>unclassified sequences</taxon>
        <taxon>metagenomes</taxon>
        <taxon>ecological metagenomes</taxon>
    </lineage>
</organism>
<protein>
    <submittedName>
        <fullName evidence="1">Uncharacterized protein</fullName>
    </submittedName>
</protein>
<accession>X1TWF5</accession>
<proteinExistence type="predicted"/>
<name>X1TWF5_9ZZZZ</name>
<comment type="caution">
    <text evidence="1">The sequence shown here is derived from an EMBL/GenBank/DDBJ whole genome shotgun (WGS) entry which is preliminary data.</text>
</comment>
<sequence length="116" mass="12807">LAVLSPYSISKLFSIEPTPEDDSWMICFESDAQKLSLKLTGKSTDITPAVLFLKNRNANDERGGFHATLDGVSLGNLPLLVIAEPGDHRLQLNITAGELDDLKIDIKSDYINKLFF</sequence>
<evidence type="ECO:0000313" key="1">
    <source>
        <dbReference type="EMBL" id="GAI91900.1"/>
    </source>
</evidence>
<gene>
    <name evidence="1" type="ORF">S12H4_36527</name>
</gene>
<feature type="non-terminal residue" evidence="1">
    <location>
        <position position="1"/>
    </location>
</feature>
<dbReference type="AlphaFoldDB" id="X1TWF5"/>
<reference evidence="1" key="1">
    <citation type="journal article" date="2014" name="Front. Microbiol.">
        <title>High frequency of phylogenetically diverse reductive dehalogenase-homologous genes in deep subseafloor sedimentary metagenomes.</title>
        <authorList>
            <person name="Kawai M."/>
            <person name="Futagami T."/>
            <person name="Toyoda A."/>
            <person name="Takaki Y."/>
            <person name="Nishi S."/>
            <person name="Hori S."/>
            <person name="Arai W."/>
            <person name="Tsubouchi T."/>
            <person name="Morono Y."/>
            <person name="Uchiyama I."/>
            <person name="Ito T."/>
            <person name="Fujiyama A."/>
            <person name="Inagaki F."/>
            <person name="Takami H."/>
        </authorList>
    </citation>
    <scope>NUCLEOTIDE SEQUENCE</scope>
    <source>
        <strain evidence="1">Expedition CK06-06</strain>
    </source>
</reference>